<dbReference type="Proteomes" id="UP000050413">
    <property type="component" value="Unassembled WGS sequence"/>
</dbReference>
<dbReference type="Pfam" id="PF00300">
    <property type="entry name" value="His_Phos_1"/>
    <property type="match status" value="1"/>
</dbReference>
<keyword evidence="4" id="KW-1185">Reference proteome</keyword>
<name>A0A0P7WN87_9RHOB</name>
<dbReference type="OrthoDB" id="9810154at2"/>
<dbReference type="AlphaFoldDB" id="A0A0P7WN87"/>
<evidence type="ECO:0000313" key="1">
    <source>
        <dbReference type="EMBL" id="CUX79597.1"/>
    </source>
</evidence>
<dbReference type="SMART" id="SM00855">
    <property type="entry name" value="PGAM"/>
    <property type="match status" value="1"/>
</dbReference>
<dbReference type="EMBL" id="LJSG01000012">
    <property type="protein sequence ID" value="KPP92302.1"/>
    <property type="molecule type" value="Genomic_DNA"/>
</dbReference>
<dbReference type="PANTHER" id="PTHR47623">
    <property type="entry name" value="OS09G0287300 PROTEIN"/>
    <property type="match status" value="1"/>
</dbReference>
<sequence>MTLRLILSRHAKSDWDNPLDSDHTRPLSARGLDAAPRIGRWLAETGYLPGQALVSDAMRTRQTWDLIAQELPNAPAAAFDNFLYLAGPDVLMGRLRQASAPCVIVIAHNPGIAEFAHRLLAVPMAHPGFNGFPTCATLVAEFYAPDWAQLEFGTGRGVDFTVPRDLL</sequence>
<dbReference type="InterPro" id="IPR029033">
    <property type="entry name" value="His_PPase_superfam"/>
</dbReference>
<proteinExistence type="predicted"/>
<dbReference type="RefSeq" id="WP_072244378.1">
    <property type="nucleotide sequence ID" value="NZ_FBYC01000001.1"/>
</dbReference>
<dbReference type="EMBL" id="FBYC01000001">
    <property type="protein sequence ID" value="CUX79597.1"/>
    <property type="molecule type" value="Genomic_DNA"/>
</dbReference>
<protein>
    <submittedName>
        <fullName evidence="1 2">Phosphohistidine phosphatase</fullName>
    </submittedName>
</protein>
<dbReference type="STRING" id="1666912.Ga0058931_0281"/>
<reference evidence="1 4" key="2">
    <citation type="submission" date="2016-01" db="EMBL/GenBank/DDBJ databases">
        <authorList>
            <person name="Varghese N."/>
        </authorList>
    </citation>
    <scope>NUCLEOTIDE SEQUENCE [LARGE SCALE GENOMIC DNA]</scope>
    <source>
        <strain evidence="1 4">HL-91</strain>
    </source>
</reference>
<accession>A0A0P7WN87</accession>
<dbReference type="PANTHER" id="PTHR47623:SF1">
    <property type="entry name" value="OS09G0287300 PROTEIN"/>
    <property type="match status" value="1"/>
</dbReference>
<evidence type="ECO:0000313" key="3">
    <source>
        <dbReference type="Proteomes" id="UP000050413"/>
    </source>
</evidence>
<dbReference type="CDD" id="cd07067">
    <property type="entry name" value="HP_PGM_like"/>
    <property type="match status" value="1"/>
</dbReference>
<gene>
    <name evidence="2" type="primary">sixA</name>
    <name evidence="1" type="ORF">Ga0058931_0281</name>
    <name evidence="2" type="ORF">HLUCCA05_08460</name>
</gene>
<organism evidence="2 3">
    <name type="scientific">Roseibaca calidilacus</name>
    <dbReference type="NCBI Taxonomy" id="1666912"/>
    <lineage>
        <taxon>Bacteria</taxon>
        <taxon>Pseudomonadati</taxon>
        <taxon>Pseudomonadota</taxon>
        <taxon>Alphaproteobacteria</taxon>
        <taxon>Rhodobacterales</taxon>
        <taxon>Paracoccaceae</taxon>
        <taxon>Roseinatronobacter</taxon>
    </lineage>
</organism>
<comment type="caution">
    <text evidence="2">The sequence shown here is derived from an EMBL/GenBank/DDBJ whole genome shotgun (WGS) entry which is preliminary data.</text>
</comment>
<dbReference type="Gene3D" id="3.40.50.1240">
    <property type="entry name" value="Phosphoglycerate mutase-like"/>
    <property type="match status" value="1"/>
</dbReference>
<evidence type="ECO:0000313" key="2">
    <source>
        <dbReference type="EMBL" id="KPP92302.1"/>
    </source>
</evidence>
<dbReference type="InterPro" id="IPR013078">
    <property type="entry name" value="His_Pase_superF_clade-1"/>
</dbReference>
<dbReference type="SUPFAM" id="SSF53254">
    <property type="entry name" value="Phosphoglycerate mutase-like"/>
    <property type="match status" value="1"/>
</dbReference>
<dbReference type="Proteomes" id="UP000182045">
    <property type="component" value="Unassembled WGS sequence"/>
</dbReference>
<evidence type="ECO:0000313" key="4">
    <source>
        <dbReference type="Proteomes" id="UP000182045"/>
    </source>
</evidence>
<reference evidence="2 3" key="1">
    <citation type="submission" date="2015-09" db="EMBL/GenBank/DDBJ databases">
        <title>Identification and resolution of microdiversity through metagenomic sequencing of parallel consortia.</title>
        <authorList>
            <person name="Nelson W.C."/>
            <person name="Romine M.F."/>
            <person name="Lindemann S.R."/>
        </authorList>
    </citation>
    <scope>NUCLEOTIDE SEQUENCE [LARGE SCALE GENOMIC DNA]</scope>
    <source>
        <strain evidence="2">HL-91</strain>
    </source>
</reference>